<dbReference type="AlphaFoldDB" id="A0A0G4HB84"/>
<gene>
    <name evidence="3" type="ORF">Cvel_25894</name>
</gene>
<reference evidence="3" key="1">
    <citation type="submission" date="2014-11" db="EMBL/GenBank/DDBJ databases">
        <authorList>
            <person name="Otto D Thomas"/>
            <person name="Naeem Raeece"/>
        </authorList>
    </citation>
    <scope>NUCLEOTIDE SEQUENCE</scope>
</reference>
<feature type="compositionally biased region" description="Basic and acidic residues" evidence="1">
    <location>
        <begin position="54"/>
        <end position="72"/>
    </location>
</feature>
<protein>
    <recommendedName>
        <fullName evidence="4">RNase III domain-containing protein</fullName>
    </recommendedName>
</protein>
<keyword evidence="2" id="KW-0732">Signal</keyword>
<sequence length="312" mass="33873">MKASLFRFVLPSLGSLRSLLCVALHSVGRSELNGQTVLEWIDGEFAKLGSPSYRIEDHRKPDRDQGEVEERASTSIAAPVASPRALVDPCTGFAEKKKDNDAASEGFFSGLFVSPWRWICGGSSEGCKSDRSDFDGAVSSKSREQNTDRVGCKRKRKSDGDEKNPPQDLAAAQPTKKAKIVLSSQTITTLLNSLPTADRSSLLAWLGDCVFDVVIGMEGLCWGASSGNLQQIHDNTVTAYWLSNETVDSPSQRVLAETVEHRAGGAILSCFGEVFEVLEERLGEMTLVDGRQASGPSAPTRLFQWISTELEA</sequence>
<evidence type="ECO:0000256" key="1">
    <source>
        <dbReference type="SAM" id="MobiDB-lite"/>
    </source>
</evidence>
<evidence type="ECO:0000256" key="2">
    <source>
        <dbReference type="SAM" id="SignalP"/>
    </source>
</evidence>
<feature type="region of interest" description="Disordered" evidence="1">
    <location>
        <begin position="125"/>
        <end position="175"/>
    </location>
</feature>
<feature type="signal peptide" evidence="2">
    <location>
        <begin position="1"/>
        <end position="21"/>
    </location>
</feature>
<feature type="compositionally biased region" description="Basic and acidic residues" evidence="1">
    <location>
        <begin position="141"/>
        <end position="151"/>
    </location>
</feature>
<proteinExistence type="predicted"/>
<feature type="chain" id="PRO_5005191187" description="RNase III domain-containing protein" evidence="2">
    <location>
        <begin position="22"/>
        <end position="312"/>
    </location>
</feature>
<organism evidence="3">
    <name type="scientific">Chromera velia CCMP2878</name>
    <dbReference type="NCBI Taxonomy" id="1169474"/>
    <lineage>
        <taxon>Eukaryota</taxon>
        <taxon>Sar</taxon>
        <taxon>Alveolata</taxon>
        <taxon>Colpodellida</taxon>
        <taxon>Chromeraceae</taxon>
        <taxon>Chromera</taxon>
    </lineage>
</organism>
<accession>A0A0G4HB84</accession>
<evidence type="ECO:0000313" key="3">
    <source>
        <dbReference type="EMBL" id="CEM41221.1"/>
    </source>
</evidence>
<dbReference type="EMBL" id="CDMZ01002192">
    <property type="protein sequence ID" value="CEM41221.1"/>
    <property type="molecule type" value="Genomic_DNA"/>
</dbReference>
<evidence type="ECO:0008006" key="4">
    <source>
        <dbReference type="Google" id="ProtNLM"/>
    </source>
</evidence>
<feature type="region of interest" description="Disordered" evidence="1">
    <location>
        <begin position="54"/>
        <end position="75"/>
    </location>
</feature>
<name>A0A0G4HB84_9ALVE</name>
<dbReference type="VEuPathDB" id="CryptoDB:Cvel_25894"/>